<comment type="caution">
    <text evidence="1">The sequence shown here is derived from an EMBL/GenBank/DDBJ whole genome shotgun (WGS) entry which is preliminary data.</text>
</comment>
<protein>
    <recommendedName>
        <fullName evidence="3">CipC1 protein, concanamycin induced protein C</fullName>
    </recommendedName>
</protein>
<evidence type="ECO:0000313" key="2">
    <source>
        <dbReference type="Proteomes" id="UP001152130"/>
    </source>
</evidence>
<proteinExistence type="predicted"/>
<dbReference type="PANTHER" id="PTHR37450:SF1">
    <property type="entry name" value="CIPC PROTEIN"/>
    <property type="match status" value="1"/>
</dbReference>
<dbReference type="EMBL" id="JAPDHF010000005">
    <property type="protein sequence ID" value="KAJ4017664.1"/>
    <property type="molecule type" value="Genomic_DNA"/>
</dbReference>
<evidence type="ECO:0008006" key="3">
    <source>
        <dbReference type="Google" id="ProtNLM"/>
    </source>
</evidence>
<dbReference type="Pfam" id="PF12585">
    <property type="entry name" value="DUF3759"/>
    <property type="match status" value="1"/>
</dbReference>
<organism evidence="1 2">
    <name type="scientific">Fusarium irregulare</name>
    <dbReference type="NCBI Taxonomy" id="2494466"/>
    <lineage>
        <taxon>Eukaryota</taxon>
        <taxon>Fungi</taxon>
        <taxon>Dikarya</taxon>
        <taxon>Ascomycota</taxon>
        <taxon>Pezizomycotina</taxon>
        <taxon>Sordariomycetes</taxon>
        <taxon>Hypocreomycetidae</taxon>
        <taxon>Hypocreales</taxon>
        <taxon>Nectriaceae</taxon>
        <taxon>Fusarium</taxon>
        <taxon>Fusarium incarnatum-equiseti species complex</taxon>
    </lineage>
</organism>
<gene>
    <name evidence="1" type="ORF">NW766_003730</name>
</gene>
<evidence type="ECO:0000313" key="1">
    <source>
        <dbReference type="EMBL" id="KAJ4017664.1"/>
    </source>
</evidence>
<dbReference type="AlphaFoldDB" id="A0A9W8PV31"/>
<reference evidence="1" key="1">
    <citation type="submission" date="2022-10" db="EMBL/GenBank/DDBJ databases">
        <title>Fusarium specimens isolated from Avocado Roots.</title>
        <authorList>
            <person name="Stajich J."/>
            <person name="Roper C."/>
            <person name="Heimlech-Rivalta G."/>
        </authorList>
    </citation>
    <scope>NUCLEOTIDE SEQUENCE</scope>
    <source>
        <strain evidence="1">CF00143</strain>
    </source>
</reference>
<keyword evidence="2" id="KW-1185">Reference proteome</keyword>
<sequence>MAPFFDDDDYVAEAYDKVYMGSAADDNWSSELIGSAAAYEAGKAYVDHCGENGEPESEAKANEILAAYVGASVDRTIEVNGLDYIDGERAKYHGRQLVEQKLSEYGSQDGNW</sequence>
<dbReference type="PANTHER" id="PTHR37450">
    <property type="entry name" value="CIPC PROTEIN"/>
    <property type="match status" value="1"/>
</dbReference>
<dbReference type="Proteomes" id="UP001152130">
    <property type="component" value="Unassembled WGS sequence"/>
</dbReference>
<dbReference type="OrthoDB" id="9895617at2759"/>
<dbReference type="InterPro" id="IPR022234">
    <property type="entry name" value="DUF3759"/>
</dbReference>
<name>A0A9W8PV31_9HYPO</name>
<accession>A0A9W8PV31</accession>